<protein>
    <submittedName>
        <fullName evidence="9">Copper resistance protein D</fullName>
    </submittedName>
</protein>
<evidence type="ECO:0000256" key="4">
    <source>
        <dbReference type="ARBA" id="ARBA00022989"/>
    </source>
</evidence>
<dbReference type="Pfam" id="PF05425">
    <property type="entry name" value="CopD"/>
    <property type="match status" value="1"/>
</dbReference>
<keyword evidence="3 7" id="KW-0812">Transmembrane</keyword>
<feature type="transmembrane region" description="Helical" evidence="7">
    <location>
        <begin position="12"/>
        <end position="34"/>
    </location>
</feature>
<evidence type="ECO:0000256" key="2">
    <source>
        <dbReference type="ARBA" id="ARBA00022475"/>
    </source>
</evidence>
<dbReference type="PANTHER" id="PTHR34820">
    <property type="entry name" value="INNER MEMBRANE PROTEIN YEBZ"/>
    <property type="match status" value="1"/>
</dbReference>
<dbReference type="AlphaFoldDB" id="A0A151AEW3"/>
<feature type="transmembrane region" description="Helical" evidence="7">
    <location>
        <begin position="89"/>
        <end position="108"/>
    </location>
</feature>
<keyword evidence="10" id="KW-1185">Reference proteome</keyword>
<dbReference type="PATRIC" id="fig|1008153.3.peg.2657"/>
<dbReference type="PANTHER" id="PTHR34820:SF4">
    <property type="entry name" value="INNER MEMBRANE PROTEIN YEBZ"/>
    <property type="match status" value="1"/>
</dbReference>
<feature type="transmembrane region" description="Helical" evidence="7">
    <location>
        <begin position="161"/>
        <end position="179"/>
    </location>
</feature>
<comment type="caution">
    <text evidence="9">The sequence shown here is derived from an EMBL/GenBank/DDBJ whole genome shotgun (WGS) entry which is preliminary data.</text>
</comment>
<organism evidence="9 10">
    <name type="scientific">Halalkalicoccus paucihalophilus</name>
    <dbReference type="NCBI Taxonomy" id="1008153"/>
    <lineage>
        <taxon>Archaea</taxon>
        <taxon>Methanobacteriati</taxon>
        <taxon>Methanobacteriota</taxon>
        <taxon>Stenosarchaea group</taxon>
        <taxon>Halobacteria</taxon>
        <taxon>Halobacteriales</taxon>
        <taxon>Halococcaceae</taxon>
        <taxon>Halalkalicoccus</taxon>
    </lineage>
</organism>
<name>A0A151AEW3_9EURY</name>
<dbReference type="EMBL" id="LTAZ01000005">
    <property type="protein sequence ID" value="KYH25927.1"/>
    <property type="molecule type" value="Genomic_DNA"/>
</dbReference>
<evidence type="ECO:0000313" key="10">
    <source>
        <dbReference type="Proteomes" id="UP000075321"/>
    </source>
</evidence>
<accession>A0A151AEW3</accession>
<dbReference type="GO" id="GO:0005886">
    <property type="term" value="C:plasma membrane"/>
    <property type="evidence" value="ECO:0007669"/>
    <property type="project" value="UniProtKB-SubCell"/>
</dbReference>
<evidence type="ECO:0000256" key="6">
    <source>
        <dbReference type="SAM" id="MobiDB-lite"/>
    </source>
</evidence>
<evidence type="ECO:0000256" key="7">
    <source>
        <dbReference type="SAM" id="Phobius"/>
    </source>
</evidence>
<evidence type="ECO:0000256" key="3">
    <source>
        <dbReference type="ARBA" id="ARBA00022692"/>
    </source>
</evidence>
<evidence type="ECO:0000256" key="5">
    <source>
        <dbReference type="ARBA" id="ARBA00023136"/>
    </source>
</evidence>
<feature type="compositionally biased region" description="Basic and acidic residues" evidence="6">
    <location>
        <begin position="378"/>
        <end position="395"/>
    </location>
</feature>
<dbReference type="InterPro" id="IPR032694">
    <property type="entry name" value="CopC/D"/>
</dbReference>
<comment type="subcellular location">
    <subcellularLocation>
        <location evidence="1">Cell membrane</location>
        <topology evidence="1">Multi-pass membrane protein</topology>
    </subcellularLocation>
</comment>
<dbReference type="RefSeq" id="WP_066383093.1">
    <property type="nucleotide sequence ID" value="NZ_LTAZ01000005.1"/>
</dbReference>
<reference evidence="9 10" key="1">
    <citation type="submission" date="2016-02" db="EMBL/GenBank/DDBJ databases">
        <title>Genome sequence of Halalkalicoccus paucihalophilus DSM 24557.</title>
        <authorList>
            <person name="Poehlein A."/>
            <person name="Daniel R."/>
        </authorList>
    </citation>
    <scope>NUCLEOTIDE SEQUENCE [LARGE SCALE GENOMIC DNA]</scope>
    <source>
        <strain evidence="9 10">DSM 24557</strain>
    </source>
</reference>
<evidence type="ECO:0000313" key="9">
    <source>
        <dbReference type="EMBL" id="KYH25927.1"/>
    </source>
</evidence>
<evidence type="ECO:0000259" key="8">
    <source>
        <dbReference type="Pfam" id="PF05425"/>
    </source>
</evidence>
<keyword evidence="2" id="KW-1003">Cell membrane</keyword>
<dbReference type="Proteomes" id="UP000075321">
    <property type="component" value="Unassembled WGS sequence"/>
</dbReference>
<feature type="transmembrane region" description="Helical" evidence="7">
    <location>
        <begin position="200"/>
        <end position="220"/>
    </location>
</feature>
<feature type="transmembrane region" description="Helical" evidence="7">
    <location>
        <begin position="120"/>
        <end position="141"/>
    </location>
</feature>
<feature type="transmembrane region" description="Helical" evidence="7">
    <location>
        <begin position="302"/>
        <end position="323"/>
    </location>
</feature>
<sequence length="395" mass="41153">MEPWNPLFRGVLVTALILLVGVPPTLSFVVFPELERRGLDTTRARHVSLSIITATLIGAGLAASALAVGNARASEVGTFLTWMGSTAAGGAWTVFIAAAIVSGAVTAGHRAFSERVSRRFWLGTVSVGALVMLVAFCWTRFSTAIENPAVAILVKFAHMGGGALWVGGLAVLAVLPSLVPREPETDLAEFVLSTVRRFSLIAVAGVTIAVTTGVVISAWHVPALSALVTTKYGILLSLKVGLVTVAAAIGGFNRVVLHDEIAYSVGESKGVAALPGMLTGVRPRIAASDAVSTVTRSIRIELTILMLAVGLSVALTTAVTPSYELLEPAVAASSEVVQGVPLTEFGTLLELGAISVALAGALTLGYEVGQFGVHRKERKEQPDSQPREEVELSND</sequence>
<feature type="transmembrane region" description="Helical" evidence="7">
    <location>
        <begin position="46"/>
        <end position="69"/>
    </location>
</feature>
<dbReference type="InterPro" id="IPR008457">
    <property type="entry name" value="Cu-R_CopD_dom"/>
</dbReference>
<feature type="region of interest" description="Disordered" evidence="6">
    <location>
        <begin position="375"/>
        <end position="395"/>
    </location>
</feature>
<proteinExistence type="predicted"/>
<dbReference type="OrthoDB" id="351281at2157"/>
<feature type="transmembrane region" description="Helical" evidence="7">
    <location>
        <begin position="351"/>
        <end position="369"/>
    </location>
</feature>
<dbReference type="GO" id="GO:0006825">
    <property type="term" value="P:copper ion transport"/>
    <property type="evidence" value="ECO:0007669"/>
    <property type="project" value="InterPro"/>
</dbReference>
<keyword evidence="5 7" id="KW-0472">Membrane</keyword>
<evidence type="ECO:0000256" key="1">
    <source>
        <dbReference type="ARBA" id="ARBA00004651"/>
    </source>
</evidence>
<keyword evidence="4 7" id="KW-1133">Transmembrane helix</keyword>
<feature type="domain" description="Copper resistance protein D" evidence="8">
    <location>
        <begin position="194"/>
        <end position="315"/>
    </location>
</feature>
<gene>
    <name evidence="9" type="ORF">HAPAU_26050</name>
</gene>
<feature type="transmembrane region" description="Helical" evidence="7">
    <location>
        <begin position="232"/>
        <end position="252"/>
    </location>
</feature>